<dbReference type="EnsemblPlants" id="OGLUM03G27790.1">
    <property type="protein sequence ID" value="OGLUM03G27790.1"/>
    <property type="gene ID" value="OGLUM03G27790"/>
</dbReference>
<name>A0A0D9ZAW6_9ORYZ</name>
<dbReference type="EnsemblPlants" id="OGLUM03G27790.2">
    <property type="protein sequence ID" value="OGLUM03G27790.2"/>
    <property type="gene ID" value="OGLUM03G27790"/>
</dbReference>
<reference evidence="2" key="2">
    <citation type="submission" date="2018-05" db="EMBL/GenBank/DDBJ databases">
        <title>OgluRS3 (Oryza glumaepatula Reference Sequence Version 3).</title>
        <authorList>
            <person name="Zhang J."/>
            <person name="Kudrna D."/>
            <person name="Lee S."/>
            <person name="Talag J."/>
            <person name="Welchert J."/>
            <person name="Wing R.A."/>
        </authorList>
    </citation>
    <scope>NUCLEOTIDE SEQUENCE [LARGE SCALE GENOMIC DNA]</scope>
</reference>
<dbReference type="Gramene" id="OGLUM03G27790.2">
    <property type="protein sequence ID" value="OGLUM03G27790.2"/>
    <property type="gene ID" value="OGLUM03G27790"/>
</dbReference>
<feature type="compositionally biased region" description="Basic and acidic residues" evidence="1">
    <location>
        <begin position="105"/>
        <end position="120"/>
    </location>
</feature>
<organism evidence="2">
    <name type="scientific">Oryza glumipatula</name>
    <dbReference type="NCBI Taxonomy" id="40148"/>
    <lineage>
        <taxon>Eukaryota</taxon>
        <taxon>Viridiplantae</taxon>
        <taxon>Streptophyta</taxon>
        <taxon>Embryophyta</taxon>
        <taxon>Tracheophyta</taxon>
        <taxon>Spermatophyta</taxon>
        <taxon>Magnoliopsida</taxon>
        <taxon>Liliopsida</taxon>
        <taxon>Poales</taxon>
        <taxon>Poaceae</taxon>
        <taxon>BOP clade</taxon>
        <taxon>Oryzoideae</taxon>
        <taxon>Oryzeae</taxon>
        <taxon>Oryzinae</taxon>
        <taxon>Oryza</taxon>
    </lineage>
</organism>
<dbReference type="Gramene" id="OGLUM03G27790.1">
    <property type="protein sequence ID" value="OGLUM03G27790.1"/>
    <property type="gene ID" value="OGLUM03G27790"/>
</dbReference>
<protein>
    <submittedName>
        <fullName evidence="2">Uncharacterized protein</fullName>
    </submittedName>
</protein>
<feature type="region of interest" description="Disordered" evidence="1">
    <location>
        <begin position="105"/>
        <end position="126"/>
    </location>
</feature>
<evidence type="ECO:0000313" key="3">
    <source>
        <dbReference type="Proteomes" id="UP000026961"/>
    </source>
</evidence>
<keyword evidence="3" id="KW-1185">Reference proteome</keyword>
<evidence type="ECO:0000313" key="2">
    <source>
        <dbReference type="EnsemblPlants" id="OGLUM03G27790.1"/>
    </source>
</evidence>
<evidence type="ECO:0000256" key="1">
    <source>
        <dbReference type="SAM" id="MobiDB-lite"/>
    </source>
</evidence>
<proteinExistence type="predicted"/>
<dbReference type="AlphaFoldDB" id="A0A0D9ZAW6"/>
<sequence>MPFRRLAARFARSWKGSAGEAAAVATREKTRCSASNNVDAVTGEILDASGSNMDRLAQQGEIVHTPSAQKSFPFKLLQTSKKVCSHRSPLEVIKARVEDLKAIYEKSEGKKDAKPEENSGKKAVKP</sequence>
<dbReference type="Proteomes" id="UP000026961">
    <property type="component" value="Chromosome 3"/>
</dbReference>
<accession>A0A0D9ZAW6</accession>
<dbReference type="HOGENOM" id="CLU_162272_0_0_1"/>
<reference evidence="2" key="1">
    <citation type="submission" date="2015-04" db="UniProtKB">
        <authorList>
            <consortium name="EnsemblPlants"/>
        </authorList>
    </citation>
    <scope>IDENTIFICATION</scope>
</reference>